<dbReference type="RefSeq" id="XP_007685959.1">
    <property type="nucleotide sequence ID" value="XM_007687769.1"/>
</dbReference>
<keyword evidence="3" id="KW-1185">Reference proteome</keyword>
<gene>
    <name evidence="2" type="ORF">COCMIDRAFT_89908</name>
</gene>
<evidence type="ECO:0000313" key="2">
    <source>
        <dbReference type="EMBL" id="EUC47577.1"/>
    </source>
</evidence>
<dbReference type="Proteomes" id="UP000054032">
    <property type="component" value="Unassembled WGS sequence"/>
</dbReference>
<protein>
    <submittedName>
        <fullName evidence="2">Uncharacterized protein</fullName>
    </submittedName>
</protein>
<name>W6Z771_COCMI</name>
<evidence type="ECO:0000256" key="1">
    <source>
        <dbReference type="SAM" id="SignalP"/>
    </source>
</evidence>
<dbReference type="EMBL" id="KI963951">
    <property type="protein sequence ID" value="EUC47577.1"/>
    <property type="molecule type" value="Genomic_DNA"/>
</dbReference>
<organism evidence="2 3">
    <name type="scientific">Bipolaris oryzae ATCC 44560</name>
    <dbReference type="NCBI Taxonomy" id="930090"/>
    <lineage>
        <taxon>Eukaryota</taxon>
        <taxon>Fungi</taxon>
        <taxon>Dikarya</taxon>
        <taxon>Ascomycota</taxon>
        <taxon>Pezizomycotina</taxon>
        <taxon>Dothideomycetes</taxon>
        <taxon>Pleosporomycetidae</taxon>
        <taxon>Pleosporales</taxon>
        <taxon>Pleosporineae</taxon>
        <taxon>Pleosporaceae</taxon>
        <taxon>Bipolaris</taxon>
    </lineage>
</organism>
<proteinExistence type="predicted"/>
<feature type="chain" id="PRO_5004887235" evidence="1">
    <location>
        <begin position="18"/>
        <end position="143"/>
    </location>
</feature>
<keyword evidence="1" id="KW-0732">Signal</keyword>
<reference evidence="2 3" key="1">
    <citation type="journal article" date="2013" name="PLoS Genet.">
        <title>Comparative genome structure, secondary metabolite, and effector coding capacity across Cochliobolus pathogens.</title>
        <authorList>
            <person name="Condon B.J."/>
            <person name="Leng Y."/>
            <person name="Wu D."/>
            <person name="Bushley K.E."/>
            <person name="Ohm R.A."/>
            <person name="Otillar R."/>
            <person name="Martin J."/>
            <person name="Schackwitz W."/>
            <person name="Grimwood J."/>
            <person name="MohdZainudin N."/>
            <person name="Xue C."/>
            <person name="Wang R."/>
            <person name="Manning V.A."/>
            <person name="Dhillon B."/>
            <person name="Tu Z.J."/>
            <person name="Steffenson B.J."/>
            <person name="Salamov A."/>
            <person name="Sun H."/>
            <person name="Lowry S."/>
            <person name="LaButti K."/>
            <person name="Han J."/>
            <person name="Copeland A."/>
            <person name="Lindquist E."/>
            <person name="Barry K."/>
            <person name="Schmutz J."/>
            <person name="Baker S.E."/>
            <person name="Ciuffetti L.M."/>
            <person name="Grigoriev I.V."/>
            <person name="Zhong S."/>
            <person name="Turgeon B.G."/>
        </authorList>
    </citation>
    <scope>NUCLEOTIDE SEQUENCE [LARGE SCALE GENOMIC DNA]</scope>
    <source>
        <strain evidence="2 3">ATCC 44560</strain>
    </source>
</reference>
<dbReference type="HOGENOM" id="CLU_1953883_0_0_1"/>
<dbReference type="GeneID" id="19127572"/>
<feature type="non-terminal residue" evidence="2">
    <location>
        <position position="1"/>
    </location>
</feature>
<dbReference type="AlphaFoldDB" id="W6Z771"/>
<feature type="signal peptide" evidence="1">
    <location>
        <begin position="1"/>
        <end position="17"/>
    </location>
</feature>
<sequence length="143" mass="15961">TALVVLRILFPLQESLSYVFSFVGVAVDICYRPSSCSCKLESVVAEKELSKPGNRAQLSCRERLSMRYNSTRVLINYLHQLCSIRTAVDAEVSSVDRRKSVGKIVRFVPEWSSCQQGLALITTSSIARTQCSKPTQPDDNQQT</sequence>
<dbReference type="KEGG" id="bor:COCMIDRAFT_89908"/>
<evidence type="ECO:0000313" key="3">
    <source>
        <dbReference type="Proteomes" id="UP000054032"/>
    </source>
</evidence>
<dbReference type="OrthoDB" id="10311709at2759"/>
<accession>W6Z771</accession>